<proteinExistence type="predicted"/>
<protein>
    <recommendedName>
        <fullName evidence="1">Neprosin PEP catalytic domain-containing protein</fullName>
    </recommendedName>
</protein>
<dbReference type="Pfam" id="PF03080">
    <property type="entry name" value="Neprosin"/>
    <property type="match status" value="1"/>
</dbReference>
<gene>
    <name evidence="2" type="ORF">CB5_LOCUS25905</name>
</gene>
<dbReference type="PANTHER" id="PTHR31589:SF223">
    <property type="entry name" value="PROTEIN, PUTATIVE (DUF239)-RELATED"/>
    <property type="match status" value="1"/>
</dbReference>
<reference evidence="2" key="1">
    <citation type="submission" date="2020-07" db="EMBL/GenBank/DDBJ databases">
        <authorList>
            <person name="Lin J."/>
        </authorList>
    </citation>
    <scope>NUCLEOTIDE SEQUENCE</scope>
</reference>
<name>A0A6V7QHS1_ANACO</name>
<dbReference type="InterPro" id="IPR004314">
    <property type="entry name" value="Neprosin"/>
</dbReference>
<dbReference type="EMBL" id="LR862136">
    <property type="protein sequence ID" value="CAD1842694.1"/>
    <property type="molecule type" value="Genomic_DNA"/>
</dbReference>
<evidence type="ECO:0000313" key="2">
    <source>
        <dbReference type="EMBL" id="CAD1842694.1"/>
    </source>
</evidence>
<evidence type="ECO:0000259" key="1">
    <source>
        <dbReference type="Pfam" id="PF03080"/>
    </source>
</evidence>
<organism evidence="2">
    <name type="scientific">Ananas comosus var. bracteatus</name>
    <name type="common">red pineapple</name>
    <dbReference type="NCBI Taxonomy" id="296719"/>
    <lineage>
        <taxon>Eukaryota</taxon>
        <taxon>Viridiplantae</taxon>
        <taxon>Streptophyta</taxon>
        <taxon>Embryophyta</taxon>
        <taxon>Tracheophyta</taxon>
        <taxon>Spermatophyta</taxon>
        <taxon>Magnoliopsida</taxon>
        <taxon>Liliopsida</taxon>
        <taxon>Poales</taxon>
        <taxon>Bromeliaceae</taxon>
        <taxon>Bromelioideae</taxon>
        <taxon>Ananas</taxon>
    </lineage>
</organism>
<dbReference type="AlphaFoldDB" id="A0A6V7QHS1"/>
<dbReference type="InterPro" id="IPR053168">
    <property type="entry name" value="Glutamic_endopeptidase"/>
</dbReference>
<sequence length="210" mass="23561">MLVAGDAEVHDLAGDVGDVGALVHEAGDLGLGQAERAGAVRVGVGVGVEEGEVCYGFPFLWSAKAWKRRSTAKRKSKFRWLHIKHTQVNITSNQRSSASIWVVNEHHKLNMMVAGFHVRNDESIGCYNLRCKGFVLVNAHDFQTGDWSLYREDLGNAQIIGYWPKSLFTNLDKSASIIAWGGHVTYKRRKEALQWEAGIMLMNWKEKQHL</sequence>
<accession>A0A6V7QHS1</accession>
<feature type="domain" description="Neprosin PEP catalytic" evidence="1">
    <location>
        <begin position="140"/>
        <end position="189"/>
    </location>
</feature>
<dbReference type="PANTHER" id="PTHR31589">
    <property type="entry name" value="PROTEIN, PUTATIVE (DUF239)-RELATED-RELATED"/>
    <property type="match status" value="1"/>
</dbReference>